<dbReference type="PRINTS" id="PR00080">
    <property type="entry name" value="SDRFAMILY"/>
</dbReference>
<comment type="caution">
    <text evidence="4">The sequence shown here is derived from an EMBL/GenBank/DDBJ whole genome shotgun (WGS) entry which is preliminary data.</text>
</comment>
<sequence>MSDKKLLEGKVIVVTGAGRGIGRATALLLAESGAKVVVNDIGGGADGSGNDATPAQEVVNEIKAAGGDAVANFDSVTSWEGGQKIVQSAIDTFGRIDGVINNAGNLRDVIFHKMTEEDFDAVLAVHLKGTFNVSRAAAPIFREQGSGTFVNMTSTSGLIGNFGQANYAAAKMGIVGLSKSMALDMQRFGVTSNCIAPFAWSRLIGSIPTDSEEQKARVAKIQQMTPDKIATLAVSLCSDQAKNVTGQIFGVRNNEIFLFSQPRPFRSAHTSEGWTPETVLSRVLPAFEADFYPLSRSADVFSWDPF</sequence>
<dbReference type="InterPro" id="IPR057326">
    <property type="entry name" value="KR_dom"/>
</dbReference>
<dbReference type="InterPro" id="IPR002347">
    <property type="entry name" value="SDR_fam"/>
</dbReference>
<name>A0A2G1UJ47_9GAMM</name>
<dbReference type="Gene3D" id="3.40.50.720">
    <property type="entry name" value="NAD(P)-binding Rossmann-like Domain"/>
    <property type="match status" value="1"/>
</dbReference>
<dbReference type="RefSeq" id="WP_099614997.1">
    <property type="nucleotide sequence ID" value="NZ_KZ319372.1"/>
</dbReference>
<dbReference type="InterPro" id="IPR020904">
    <property type="entry name" value="Sc_DH/Rdtase_CS"/>
</dbReference>
<dbReference type="Proteomes" id="UP000231409">
    <property type="component" value="Unassembled WGS sequence"/>
</dbReference>
<dbReference type="EMBL" id="NTFH01000009">
    <property type="protein sequence ID" value="PHQ14492.1"/>
    <property type="molecule type" value="Genomic_DNA"/>
</dbReference>
<dbReference type="SUPFAM" id="SSF51735">
    <property type="entry name" value="NAD(P)-binding Rossmann-fold domains"/>
    <property type="match status" value="1"/>
</dbReference>
<dbReference type="InterPro" id="IPR051687">
    <property type="entry name" value="Peroxisomal_Beta-Oxidation"/>
</dbReference>
<dbReference type="AlphaFoldDB" id="A0A2G1UJ47"/>
<proteinExistence type="inferred from homology"/>
<gene>
    <name evidence="4" type="ORF">CLH61_12020</name>
</gene>
<keyword evidence="5" id="KW-1185">Reference proteome</keyword>
<organism evidence="4 5">
    <name type="scientific">Marinobacter profundi</name>
    <dbReference type="NCBI Taxonomy" id="2666256"/>
    <lineage>
        <taxon>Bacteria</taxon>
        <taxon>Pseudomonadati</taxon>
        <taxon>Pseudomonadota</taxon>
        <taxon>Gammaproteobacteria</taxon>
        <taxon>Pseudomonadales</taxon>
        <taxon>Marinobacteraceae</taxon>
        <taxon>Marinobacter</taxon>
    </lineage>
</organism>
<dbReference type="PANTHER" id="PTHR45024:SF3">
    <property type="entry name" value="BLL2957 PROTEIN"/>
    <property type="match status" value="1"/>
</dbReference>
<evidence type="ECO:0000259" key="3">
    <source>
        <dbReference type="SMART" id="SM00822"/>
    </source>
</evidence>
<dbReference type="PRINTS" id="PR00081">
    <property type="entry name" value="GDHRDH"/>
</dbReference>
<accession>A0A2G1UJ47</accession>
<evidence type="ECO:0000256" key="2">
    <source>
        <dbReference type="RuleBase" id="RU000363"/>
    </source>
</evidence>
<dbReference type="InterPro" id="IPR036291">
    <property type="entry name" value="NAD(P)-bd_dom_sf"/>
</dbReference>
<evidence type="ECO:0000256" key="1">
    <source>
        <dbReference type="ARBA" id="ARBA00006484"/>
    </source>
</evidence>
<dbReference type="PROSITE" id="PS00061">
    <property type="entry name" value="ADH_SHORT"/>
    <property type="match status" value="1"/>
</dbReference>
<comment type="similarity">
    <text evidence="1 2">Belongs to the short-chain dehydrogenases/reductases (SDR) family.</text>
</comment>
<dbReference type="Pfam" id="PF00106">
    <property type="entry name" value="adh_short"/>
    <property type="match status" value="1"/>
</dbReference>
<dbReference type="PANTHER" id="PTHR45024">
    <property type="entry name" value="DEHYDROGENASES, SHORT CHAIN"/>
    <property type="match status" value="1"/>
</dbReference>
<protein>
    <submittedName>
        <fullName evidence="4">3-hydroxyacyl-CoA dehydrogenase</fullName>
    </submittedName>
</protein>
<evidence type="ECO:0000313" key="4">
    <source>
        <dbReference type="EMBL" id="PHQ14492.1"/>
    </source>
</evidence>
<evidence type="ECO:0000313" key="5">
    <source>
        <dbReference type="Proteomes" id="UP000231409"/>
    </source>
</evidence>
<dbReference type="FunFam" id="3.40.50.720:FF:000084">
    <property type="entry name" value="Short-chain dehydrogenase reductase"/>
    <property type="match status" value="1"/>
</dbReference>
<reference evidence="4 5" key="1">
    <citation type="submission" date="2017-09" db="EMBL/GenBank/DDBJ databases">
        <title>The draft genome sequences of Marinobacter sp. PWS21.</title>
        <authorList>
            <person name="Cao J."/>
        </authorList>
    </citation>
    <scope>NUCLEOTIDE SEQUENCE [LARGE SCALE GENOMIC DNA]</scope>
    <source>
        <strain evidence="4 5">PWS21</strain>
    </source>
</reference>
<dbReference type="SMART" id="SM00822">
    <property type="entry name" value="PKS_KR"/>
    <property type="match status" value="1"/>
</dbReference>
<feature type="domain" description="Ketoreductase" evidence="3">
    <location>
        <begin position="10"/>
        <end position="206"/>
    </location>
</feature>